<keyword evidence="2" id="KW-0547">Nucleotide-binding</keyword>
<dbReference type="AlphaFoldDB" id="A0A8H7DA86"/>
<dbReference type="InterPro" id="IPR020849">
    <property type="entry name" value="Small_GTPase_Ras-type"/>
</dbReference>
<keyword evidence="3" id="KW-0342">GTP-binding</keyword>
<reference evidence="4" key="1">
    <citation type="submission" date="2020-05" db="EMBL/GenBank/DDBJ databases">
        <title>Mycena genomes resolve the evolution of fungal bioluminescence.</title>
        <authorList>
            <person name="Tsai I.J."/>
        </authorList>
    </citation>
    <scope>NUCLEOTIDE SEQUENCE</scope>
    <source>
        <strain evidence="4">160909Yilan</strain>
    </source>
</reference>
<dbReference type="PANTHER" id="PTHR24070">
    <property type="entry name" value="RAS, DI-RAS, AND RHEB FAMILY MEMBERS OF SMALL GTPASE SUPERFAMILY"/>
    <property type="match status" value="1"/>
</dbReference>
<evidence type="ECO:0000256" key="1">
    <source>
        <dbReference type="ARBA" id="ARBA00004342"/>
    </source>
</evidence>
<dbReference type="SMART" id="SM00174">
    <property type="entry name" value="RHO"/>
    <property type="match status" value="1"/>
</dbReference>
<comment type="subcellular location">
    <subcellularLocation>
        <location evidence="1">Cell membrane</location>
        <topology evidence="1">Lipid-anchor</topology>
        <orientation evidence="1">Cytoplasmic side</orientation>
    </subcellularLocation>
</comment>
<dbReference type="GO" id="GO:0005886">
    <property type="term" value="C:plasma membrane"/>
    <property type="evidence" value="ECO:0007669"/>
    <property type="project" value="UniProtKB-SubCell"/>
</dbReference>
<dbReference type="SMART" id="SM00173">
    <property type="entry name" value="RAS"/>
    <property type="match status" value="1"/>
</dbReference>
<name>A0A8H7DA86_9AGAR</name>
<evidence type="ECO:0000313" key="4">
    <source>
        <dbReference type="EMBL" id="KAF7368004.1"/>
    </source>
</evidence>
<dbReference type="InterPro" id="IPR001806">
    <property type="entry name" value="Small_GTPase"/>
</dbReference>
<sequence>MTTTQSRPQVVCKENRLLMVGDGGVGKAALIGRFIYGRFFPDYDPTIADSHRKRVVVDDEAILMDILSTHAGEDFGPSDHAVEMCHGFLLVYSITQRSSFNRIRAYHEDIRRIRGQDALTGVIIIANKCDLETERVVNIQEGRDLAAELGCSFMETSAKQGVNVEEAFMDVVRQIPRVNAVKSIPSESPELEAQGKGQHVSRCGGCVAF</sequence>
<dbReference type="EMBL" id="JACAZH010000005">
    <property type="protein sequence ID" value="KAF7368004.1"/>
    <property type="molecule type" value="Genomic_DNA"/>
</dbReference>
<dbReference type="Gene3D" id="3.40.50.300">
    <property type="entry name" value="P-loop containing nucleotide triphosphate hydrolases"/>
    <property type="match status" value="1"/>
</dbReference>
<dbReference type="NCBIfam" id="TIGR00231">
    <property type="entry name" value="small_GTP"/>
    <property type="match status" value="1"/>
</dbReference>
<dbReference type="PRINTS" id="PR00449">
    <property type="entry name" value="RASTRNSFRMNG"/>
</dbReference>
<protein>
    <submittedName>
        <fullName evidence="4">Ras-like protein</fullName>
    </submittedName>
</protein>
<dbReference type="GO" id="GO:0003924">
    <property type="term" value="F:GTPase activity"/>
    <property type="evidence" value="ECO:0007669"/>
    <property type="project" value="InterPro"/>
</dbReference>
<organism evidence="4 5">
    <name type="scientific">Mycena sanguinolenta</name>
    <dbReference type="NCBI Taxonomy" id="230812"/>
    <lineage>
        <taxon>Eukaryota</taxon>
        <taxon>Fungi</taxon>
        <taxon>Dikarya</taxon>
        <taxon>Basidiomycota</taxon>
        <taxon>Agaricomycotina</taxon>
        <taxon>Agaricomycetes</taxon>
        <taxon>Agaricomycetidae</taxon>
        <taxon>Agaricales</taxon>
        <taxon>Marasmiineae</taxon>
        <taxon>Mycenaceae</taxon>
        <taxon>Mycena</taxon>
    </lineage>
</organism>
<dbReference type="PROSITE" id="PS51419">
    <property type="entry name" value="RAB"/>
    <property type="match status" value="1"/>
</dbReference>
<gene>
    <name evidence="4" type="ORF">MSAN_00866200</name>
</gene>
<dbReference type="SUPFAM" id="SSF52540">
    <property type="entry name" value="P-loop containing nucleoside triphosphate hydrolases"/>
    <property type="match status" value="1"/>
</dbReference>
<comment type="caution">
    <text evidence="4">The sequence shown here is derived from an EMBL/GenBank/DDBJ whole genome shotgun (WGS) entry which is preliminary data.</text>
</comment>
<dbReference type="OrthoDB" id="5976022at2759"/>
<dbReference type="InterPro" id="IPR005225">
    <property type="entry name" value="Small_GTP-bd"/>
</dbReference>
<dbReference type="SMART" id="SM00175">
    <property type="entry name" value="RAB"/>
    <property type="match status" value="1"/>
</dbReference>
<evidence type="ECO:0000313" key="5">
    <source>
        <dbReference type="Proteomes" id="UP000623467"/>
    </source>
</evidence>
<keyword evidence="5" id="KW-1185">Reference proteome</keyword>
<dbReference type="GO" id="GO:0007165">
    <property type="term" value="P:signal transduction"/>
    <property type="evidence" value="ECO:0007669"/>
    <property type="project" value="InterPro"/>
</dbReference>
<proteinExistence type="predicted"/>
<dbReference type="GO" id="GO:0005525">
    <property type="term" value="F:GTP binding"/>
    <property type="evidence" value="ECO:0007669"/>
    <property type="project" value="UniProtKB-KW"/>
</dbReference>
<dbReference type="Pfam" id="PF00071">
    <property type="entry name" value="Ras"/>
    <property type="match status" value="1"/>
</dbReference>
<evidence type="ECO:0000256" key="2">
    <source>
        <dbReference type="ARBA" id="ARBA00022741"/>
    </source>
</evidence>
<dbReference type="Proteomes" id="UP000623467">
    <property type="component" value="Unassembled WGS sequence"/>
</dbReference>
<evidence type="ECO:0000256" key="3">
    <source>
        <dbReference type="ARBA" id="ARBA00023134"/>
    </source>
</evidence>
<dbReference type="FunFam" id="3.40.50.300:FF:001447">
    <property type="entry name" value="Ras-related protein Rab-1B"/>
    <property type="match status" value="1"/>
</dbReference>
<dbReference type="CDD" id="cd00876">
    <property type="entry name" value="Ras"/>
    <property type="match status" value="1"/>
</dbReference>
<dbReference type="InterPro" id="IPR027417">
    <property type="entry name" value="P-loop_NTPase"/>
</dbReference>
<dbReference type="PROSITE" id="PS51421">
    <property type="entry name" value="RAS"/>
    <property type="match status" value="1"/>
</dbReference>
<accession>A0A8H7DA86</accession>